<proteinExistence type="predicted"/>
<protein>
    <submittedName>
        <fullName evidence="4">LysM peptidoglycan-binding domain-containing protein</fullName>
    </submittedName>
</protein>
<reference evidence="4 5" key="1">
    <citation type="submission" date="2019-02" db="EMBL/GenBank/DDBJ databases">
        <title>Paenibacillus sp. nov., isolated from surface-sterilized tissue of Thalictrum simplex L.</title>
        <authorList>
            <person name="Tuo L."/>
        </authorList>
    </citation>
    <scope>NUCLEOTIDE SEQUENCE [LARGE SCALE GENOMIC DNA]</scope>
    <source>
        <strain evidence="4 5">N2SHLJ1</strain>
    </source>
</reference>
<name>A0A4Q9DGF0_9BACL</name>
<dbReference type="InterPro" id="IPR022385">
    <property type="entry name" value="Rhs_assc_core"/>
</dbReference>
<dbReference type="InterPro" id="IPR006530">
    <property type="entry name" value="YD"/>
</dbReference>
<keyword evidence="5" id="KW-1185">Reference proteome</keyword>
<dbReference type="InterPro" id="IPR018392">
    <property type="entry name" value="LysM"/>
</dbReference>
<evidence type="ECO:0000256" key="2">
    <source>
        <dbReference type="SAM" id="MobiDB-lite"/>
    </source>
</evidence>
<dbReference type="Gene3D" id="2.180.10.10">
    <property type="entry name" value="RHS repeat-associated core"/>
    <property type="match status" value="7"/>
</dbReference>
<organism evidence="4 5">
    <name type="scientific">Paenibacillus thalictri</name>
    <dbReference type="NCBI Taxonomy" id="2527873"/>
    <lineage>
        <taxon>Bacteria</taxon>
        <taxon>Bacillati</taxon>
        <taxon>Bacillota</taxon>
        <taxon>Bacilli</taxon>
        <taxon>Bacillales</taxon>
        <taxon>Paenibacillaceae</taxon>
        <taxon>Paenibacillus</taxon>
    </lineage>
</organism>
<dbReference type="Pfam" id="PF01476">
    <property type="entry name" value="LysM"/>
    <property type="match status" value="1"/>
</dbReference>
<dbReference type="EMBL" id="SIRE01000027">
    <property type="protein sequence ID" value="TBL71232.1"/>
    <property type="molecule type" value="Genomic_DNA"/>
</dbReference>
<evidence type="ECO:0000256" key="1">
    <source>
        <dbReference type="ARBA" id="ARBA00022737"/>
    </source>
</evidence>
<keyword evidence="1" id="KW-0677">Repeat</keyword>
<accession>A0A4Q9DGF0</accession>
<dbReference type="PANTHER" id="PTHR32305">
    <property type="match status" value="1"/>
</dbReference>
<dbReference type="Pfam" id="PF25023">
    <property type="entry name" value="TEN_YD-shell"/>
    <property type="match status" value="1"/>
</dbReference>
<dbReference type="NCBIfam" id="TIGR01643">
    <property type="entry name" value="YD_repeat_2x"/>
    <property type="match status" value="10"/>
</dbReference>
<dbReference type="SUPFAM" id="SSF54106">
    <property type="entry name" value="LysM domain"/>
    <property type="match status" value="1"/>
</dbReference>
<dbReference type="Gene3D" id="3.10.350.10">
    <property type="entry name" value="LysM domain"/>
    <property type="match status" value="1"/>
</dbReference>
<dbReference type="InterPro" id="IPR036779">
    <property type="entry name" value="LysM_dom_sf"/>
</dbReference>
<dbReference type="Proteomes" id="UP000293142">
    <property type="component" value="Unassembled WGS sequence"/>
</dbReference>
<dbReference type="InterPro" id="IPR031325">
    <property type="entry name" value="RHS_repeat"/>
</dbReference>
<comment type="caution">
    <text evidence="4">The sequence shown here is derived from an EMBL/GenBank/DDBJ whole genome shotgun (WGS) entry which is preliminary data.</text>
</comment>
<dbReference type="SUPFAM" id="SSF69304">
    <property type="entry name" value="Tricorn protease N-terminal domain"/>
    <property type="match status" value="1"/>
</dbReference>
<feature type="compositionally biased region" description="Polar residues" evidence="2">
    <location>
        <begin position="2506"/>
        <end position="2525"/>
    </location>
</feature>
<dbReference type="SMART" id="SM00257">
    <property type="entry name" value="LysM"/>
    <property type="match status" value="1"/>
</dbReference>
<dbReference type="OrthoDB" id="41445at2"/>
<dbReference type="Pfam" id="PF15532">
    <property type="entry name" value="Ntox30"/>
    <property type="match status" value="1"/>
</dbReference>
<evidence type="ECO:0000259" key="3">
    <source>
        <dbReference type="PROSITE" id="PS51782"/>
    </source>
</evidence>
<evidence type="ECO:0000313" key="4">
    <source>
        <dbReference type="EMBL" id="TBL71232.1"/>
    </source>
</evidence>
<feature type="region of interest" description="Disordered" evidence="2">
    <location>
        <begin position="2504"/>
        <end position="2525"/>
    </location>
</feature>
<dbReference type="InterPro" id="IPR056823">
    <property type="entry name" value="TEN-like_YD-shell"/>
</dbReference>
<dbReference type="RefSeq" id="WP_131017411.1">
    <property type="nucleotide sequence ID" value="NZ_SIRE01000027.1"/>
</dbReference>
<dbReference type="NCBIfam" id="TIGR03696">
    <property type="entry name" value="Rhs_assc_core"/>
    <property type="match status" value="1"/>
</dbReference>
<dbReference type="CDD" id="cd00118">
    <property type="entry name" value="LysM"/>
    <property type="match status" value="1"/>
</dbReference>
<feature type="domain" description="LysM" evidence="3">
    <location>
        <begin position="2931"/>
        <end position="2975"/>
    </location>
</feature>
<evidence type="ECO:0000313" key="5">
    <source>
        <dbReference type="Proteomes" id="UP000293142"/>
    </source>
</evidence>
<dbReference type="Pfam" id="PF05593">
    <property type="entry name" value="RHS_repeat"/>
    <property type="match status" value="3"/>
</dbReference>
<dbReference type="InterPro" id="IPR050708">
    <property type="entry name" value="T6SS_VgrG/RHS"/>
</dbReference>
<dbReference type="PANTHER" id="PTHR32305:SF15">
    <property type="entry name" value="PROTEIN RHSA-RELATED"/>
    <property type="match status" value="1"/>
</dbReference>
<dbReference type="InterPro" id="IPR029111">
    <property type="entry name" value="Ntox30"/>
</dbReference>
<gene>
    <name evidence="4" type="ORF">EYB31_31160</name>
</gene>
<sequence>MNQLYKVWVFVLLFLTIPTQMVWAETVEEQLNNLIGPKDQYNTLLSPVYLKNNTTEERINPQSGELVLNQTDYVLPGRRGMDLEIRRIYKSGISNIQEMKVKYVNGAWVDVASSDWSTSTFYEDRYNLGVGMRFSFPAMEVRKNLDGTSHIFLHTDSGDVYRLKKKEEGGKFFYNVEGQTVKDTIITESSDFSNGQEDGTSKFVVTRNDGKKTYFAEDGRVLGIVDRYGNTIKFEYADVKDLFRNKRLISQITDTVGRVITFEYKEDYQYRVGAAGSLPMDPSDSHKASQGPNAKDSGDLDGKYQVIVHLPGDKALVYDKSATLVDSMTKQVMRTRLQRVYDVDNQPKYHYWYEQPDLGFTFSNGTQYSAYNRYENLVQVDYVKTNRVKRYVYDTYTKKLNEDKGSMQYRKVFEQSELIKKGFDATQAVWTDRFVTDTKDKATYKYTGEADGFGADGYQGYNEIYLRDTYRYYTDQTDMRGNLIKYTYDGLQQLVVTDKSGADHKETITSERDELKLVKKQETAMYNVSGGEPVGEPVKKIENYRYDEYGNLTNYTGPEAIRDATGYPVDDERTVVYAYAYDKYHILSQKSWKQDADTRNQIIYAIDDKGNITKETRVNAKVAGGNIITDYEYDSYGNLTRKEVSTGSQSFITQYEYGIDANGTDVKGAYLTKEYGTVDGQESARTLAYDFNNGSLLAENDAMGNKTMYEYDALQRLMKKTMPDNSVKAYSYEENRFANMKIQYTDPEQTPFLNEYDILGALVQASVFDNGAWHVLKKVEYDSKGNKTKETDANGHSVLLDYDSNYRLTRKTYMEQDTVDKGAVTIAYNFSGDTEMPIIVTITDEEGYVQKLYSDIAGKVLKAEVTPDRVRMDAVTYTYDYTGNKLSETNARNYTTGYEYDSLGRMTVKRDALGNETSYAYNALGKIAVQKVPGSKVTESLFDALGRMTMKKLYRDGSPNYLYTAYAYDLNGNAIRTKQGQFTDGVDTVSSDISSAYNAVNKLTDEFRKIDDARTGHISYSYDNNGNKTQMKQYADAAETAFRLFSYHYDFAGRLKEESGAYRESDGNGDYTEHGSYLRKYEQDYAGNTVLAQIFNGSGYDTTQYAYDYRNKLVAKTEPYGNGGGIKITTYRNDKKGNNLSETITVLGAENVTSYEYDGLGRVVKTIDPLGNTSRIIYNEVGNRIKEIDSRYANIADDKAPGIEYEYDPLNRLVKAVAFDGTSREVLAYREYDARGNLVKEADGEGYNAAQPGSSIGTVYEYDMNDKQTKVISAQTFSLNASSGSAYFTKRFVYDGSGNVISETDGLGRETKIAYYLNGLPKEKTYPDGIAERYDYDLSGKAMGAKTDRAGRVTTTFLTIFDKPYRIDYPDGTSVQFAYSAKGDQIESFDEVGNRTLQEYDPSGNSITKKEYIRTDGVNRFYKVSRKQFDELNHLINSETFLRQESGSEADTVETSAGDLVEYSYDKAGRLKTTSGPFGREAIQEYDRAGNIITKLQKVEDGNYDVRRYVYDSRNRVMQEALLVPTSDLSSDQLAAAKFDNEYYDRVLSTTSYDYYKNGKVKSKKDAKGQATIYEYDYDKRPKKKKDPLGAAMAYRYDLAGNLIEEVNARGVSTWYEYDAVNLLIRKITPIDGTLTAVTRYLYDAAGNLIKQIAPNDYDPLKDIPTLLETMAGMVYVYDARNRRTTTIAPDGRGIEYIAYNARGQAVKVVSGIQFMGDISSSLGTVYAYDGLGYVVRSVDAMEYSTSYQYDVLGNVTVHTDARNNTTRYDYNPNGTLEKATFADGGTIAYTYDKQGRKISETNQLNNTNSYSYNAFGQMKTTTDPYGQVTEDKYDLVGNMTASKDKRGSITLFKYDANRKVTEKRTQLDLDKSGNVVYAVEAYTYDPMGNMIKKSISDSKDEAFYRETIYTYYDNNAVATVADNSGAFARNRYDRNGNIIKTEKLRDGDQYDFTKFTYDSMNRVTQRIQLVDSDDFDSEAGYNVPELKDDEYPDKLRVITGYEYDSVGNRVKEIEPRAFAVSSSEDREAFTVRYTYDALNRVKQTIRKVNGADLSTQYNYDEAGNKIAERNERNFETSYSYDNMNHLQTVTDPEQHTLAYQYDLAGNRTIVTNAQQNSVSYSYDKLNRLVTVTDAYNVVIQRNMYDANGNVIKKIDAKGYLSGGIDEERYGSLYEYDLANRLVKMIDPELAARNEPELLTQAYRYNAAGQKVKETDALGHSTSYEYDPAGRLVKMTDPLGVATAYDYDKAGNKLYMIDGRGKATKYSYGAFGLLRETTNAANSSIRYQHDLSANVTVMIDRLGNHTKYQYDNRNFLVEKSVAETGDRIMYAYDEAGNRISMKDDSGISSFTYDSRNQLKRIEKDGVMQLAYTYDEIGNIETVTDAKGFMTTYGYDKSSRMEHVAFNGKTTSYSYDENGNRTSIEYQGGVREEYVFDRTNRLISLANKGPDGSQISKYSYTYDDAGRQATRTDSFGITNYSYDAAGRIEKVEAPGKTTVYGYDRAGNRQSQQETYTSTQPSGYNDPGTQAEVQYMVKKSEYVYSAANELLQLTETMLDAGKKVLEKTTGYLYDENGNEIRQKVSYLRPHTKSMRQTTGGNLYGDEVADELSTLLEKVSSTFDGFNRLKQMEKVKAGERVTVDYIYNGDDLRTRKTVRSSKDGYAEKVTNYLYDRQYVILETDATDQVATRYIRGINYIARIDQSDKLSYYLYNSHGDVVQTVNEAGVVENQYDYDIFGNPTLTIEQNGNAIRYAGEFLDEETGLYYLRARYYNPYTGRFISEDSYWGEDTSPLSLNRYTYAHNDPLKYLDPTGHSITVSIGSYITDVFETAASASRAGLWGMVTGVFVGGLTANPTPAGESQEDIDRIRANNLENTQFVGPTISPPLIGPLVQPLHINVPEAPAIEPTLTVAPIDTASPSFVNRDFTLNDDNTYTVKSGDNLTRISNATGVSIDQIARLNNIQDVNKIREGQILFLSNQIEKDLGSLVNEFPIIQPELGIEIFPLDEMQEPDIDSFPILQDKPVITRFPTTIRGMEVETFPITQEELIIYLTGLKVSSNLLGSGKVGDFTGLKGTTIEDILSRIPSNAKGRILTPIEGGAQEGFEYKWDQDGEKWTVRVHGPDASAPAGSNSAEDWIVRVLKGKKSMDADGVFHPRGIFSPDSPFYDEKLINDVHIPITAPSITPSIEGPSSSSNTINFYISQIISGDKGIFISDSIERRLAPNAYYTNDGFVHTDVRGHTVTGNYEFDNDSRVAWIPNGVGEVVVNNNTVLPEGAYYIN</sequence>
<dbReference type="PROSITE" id="PS51782">
    <property type="entry name" value="LYSM"/>
    <property type="match status" value="1"/>
</dbReference>
<feature type="region of interest" description="Disordered" evidence="2">
    <location>
        <begin position="275"/>
        <end position="300"/>
    </location>
</feature>